<dbReference type="InterPro" id="IPR014876">
    <property type="entry name" value="DEK_C"/>
</dbReference>
<dbReference type="GO" id="GO:0001181">
    <property type="term" value="F:RNA polymerase I general transcription initiation factor activity"/>
    <property type="evidence" value="ECO:0007669"/>
    <property type="project" value="UniProtKB-ARBA"/>
</dbReference>
<sequence length="463" mass="53319">MVPDKKLAERLRDILRSSDLDTTTPGSVRRQLEADFGVDLSDRKAFIGEQIDLFLASHMANPQEEEVEEDGKEAEAEEEEKDDEDDSGSRGRRKGRSNKEDKVKKRGGFNKLCSLSPHLQEVVGEAEMSRPEVVKKLWSYIRENDLQDPKNKRNIICDESLQALFRVNTINMFQMNKALSKHIWPLSTEDENVRQKKKAEDIDHSESEEESNKAQKQEEEEEEEEEEDEKDSRRRKRKGRSAKVDKDVKKRGGGGFAKVCSLSPQLQAFIGEAELARTEVVKKLWSYIKENDLQDPKNKQNIICDESLRALFHVDRINMFQMNKALAKHIWPLNADNAVTENSSQKEKQSKQEQEEEEEEDKEEDSDEPKKKEKRQKKGGSGFTAPLPLSDALVKFIGTGENTLSRADVVKRMWQYIKQNDLQDPSDKRRILCDDKLKELFDVDSFNGFSVTKLLTAHFVKTD</sequence>
<evidence type="ECO:0000259" key="7">
    <source>
        <dbReference type="PROSITE" id="PS51998"/>
    </source>
</evidence>
<feature type="region of interest" description="Disordered" evidence="5">
    <location>
        <begin position="189"/>
        <end position="249"/>
    </location>
</feature>
<keyword evidence="3" id="KW-0804">Transcription</keyword>
<dbReference type="STRING" id="981085.W9R150"/>
<feature type="compositionally biased region" description="Acidic residues" evidence="5">
    <location>
        <begin position="63"/>
        <end position="86"/>
    </location>
</feature>
<evidence type="ECO:0000256" key="5">
    <source>
        <dbReference type="SAM" id="MobiDB-lite"/>
    </source>
</evidence>
<dbReference type="eggNOG" id="KOG1946">
    <property type="taxonomic scope" value="Eukaryota"/>
</dbReference>
<dbReference type="Gene3D" id="1.10.245.10">
    <property type="entry name" value="SWIB/MDM2 domain"/>
    <property type="match status" value="3"/>
</dbReference>
<evidence type="ECO:0000259" key="6">
    <source>
        <dbReference type="PROSITE" id="PS51925"/>
    </source>
</evidence>
<feature type="compositionally biased region" description="Acidic residues" evidence="5">
    <location>
        <begin position="354"/>
        <end position="367"/>
    </location>
</feature>
<dbReference type="PANTHER" id="PTHR13844">
    <property type="entry name" value="SWI/SNF-RELATED MATRIX-ASSOCIATED ACTIN-DEPENDENT REGULATOR OF CHROMATIN SUBFAMILY D"/>
    <property type="match status" value="1"/>
</dbReference>
<evidence type="ECO:0000256" key="3">
    <source>
        <dbReference type="ARBA" id="ARBA00023163"/>
    </source>
</evidence>
<comment type="subcellular location">
    <subcellularLocation>
        <location evidence="1">Nucleus</location>
    </subcellularLocation>
</comment>
<dbReference type="SMART" id="SM00151">
    <property type="entry name" value="SWIB"/>
    <property type="match status" value="3"/>
</dbReference>
<dbReference type="InterPro" id="IPR036885">
    <property type="entry name" value="SWIB_MDM2_dom_sf"/>
</dbReference>
<dbReference type="GO" id="GO:0000500">
    <property type="term" value="C:RNA polymerase I upstream activating factor complex"/>
    <property type="evidence" value="ECO:0007669"/>
    <property type="project" value="UniProtKB-ARBA"/>
</dbReference>
<feature type="compositionally biased region" description="Acidic residues" evidence="5">
    <location>
        <begin position="218"/>
        <end position="229"/>
    </location>
</feature>
<dbReference type="PROSITE" id="PS51925">
    <property type="entry name" value="SWIB_MDM2"/>
    <property type="match status" value="3"/>
</dbReference>
<reference evidence="9" key="1">
    <citation type="submission" date="2013-01" db="EMBL/GenBank/DDBJ databases">
        <title>Draft Genome Sequence of a Mulberry Tree, Morus notabilis C.K. Schneid.</title>
        <authorList>
            <person name="He N."/>
            <person name="Zhao S."/>
        </authorList>
    </citation>
    <scope>NUCLEOTIDE SEQUENCE</scope>
</reference>
<name>W9R150_9ROSA</name>
<dbReference type="OrthoDB" id="10251073at2759"/>
<feature type="domain" description="DEK-C" evidence="7">
    <location>
        <begin position="1"/>
        <end position="56"/>
    </location>
</feature>
<evidence type="ECO:0000313" key="9">
    <source>
        <dbReference type="Proteomes" id="UP000030645"/>
    </source>
</evidence>
<evidence type="ECO:0000256" key="1">
    <source>
        <dbReference type="ARBA" id="ARBA00004123"/>
    </source>
</evidence>
<dbReference type="SUPFAM" id="SSF47592">
    <property type="entry name" value="SWIB/MDM2 domain"/>
    <property type="match status" value="3"/>
</dbReference>
<proteinExistence type="predicted"/>
<evidence type="ECO:0000313" key="8">
    <source>
        <dbReference type="EMBL" id="EXB63556.1"/>
    </source>
</evidence>
<dbReference type="InterPro" id="IPR019835">
    <property type="entry name" value="SWIB_domain"/>
</dbReference>
<feature type="domain" description="DM2" evidence="6">
    <location>
        <begin position="108"/>
        <end position="185"/>
    </location>
</feature>
<dbReference type="KEGG" id="mnt:21409529"/>
<feature type="region of interest" description="Disordered" evidence="5">
    <location>
        <begin position="339"/>
        <end position="383"/>
    </location>
</feature>
<dbReference type="EMBL" id="KE344491">
    <property type="protein sequence ID" value="EXB63556.1"/>
    <property type="molecule type" value="Genomic_DNA"/>
</dbReference>
<dbReference type="InterPro" id="IPR003121">
    <property type="entry name" value="SWIB_MDM2_domain"/>
</dbReference>
<keyword evidence="2" id="KW-0805">Transcription regulation</keyword>
<feature type="compositionally biased region" description="Basic and acidic residues" evidence="5">
    <location>
        <begin position="344"/>
        <end position="353"/>
    </location>
</feature>
<dbReference type="CDD" id="cd10567">
    <property type="entry name" value="SWIB-MDM2_like"/>
    <property type="match status" value="3"/>
</dbReference>
<feature type="compositionally biased region" description="Basic and acidic residues" evidence="5">
    <location>
        <begin position="191"/>
        <end position="217"/>
    </location>
</feature>
<feature type="domain" description="DM2" evidence="6">
    <location>
        <begin position="255"/>
        <end position="332"/>
    </location>
</feature>
<evidence type="ECO:0000256" key="2">
    <source>
        <dbReference type="ARBA" id="ARBA00023015"/>
    </source>
</evidence>
<accession>W9R150</accession>
<dbReference type="PROSITE" id="PS51998">
    <property type="entry name" value="DEK_C"/>
    <property type="match status" value="1"/>
</dbReference>
<feature type="domain" description="DM2" evidence="6">
    <location>
        <begin position="382"/>
        <end position="461"/>
    </location>
</feature>
<feature type="region of interest" description="Disordered" evidence="5">
    <location>
        <begin position="57"/>
        <end position="103"/>
    </location>
</feature>
<dbReference type="Proteomes" id="UP000030645">
    <property type="component" value="Unassembled WGS sequence"/>
</dbReference>
<dbReference type="FunFam" id="1.10.245.10:FF:000004">
    <property type="entry name" value="Upstream activation factor subunit"/>
    <property type="match status" value="3"/>
</dbReference>
<organism evidence="8 9">
    <name type="scientific">Morus notabilis</name>
    <dbReference type="NCBI Taxonomy" id="981085"/>
    <lineage>
        <taxon>Eukaryota</taxon>
        <taxon>Viridiplantae</taxon>
        <taxon>Streptophyta</taxon>
        <taxon>Embryophyta</taxon>
        <taxon>Tracheophyta</taxon>
        <taxon>Spermatophyta</taxon>
        <taxon>Magnoliopsida</taxon>
        <taxon>eudicotyledons</taxon>
        <taxon>Gunneridae</taxon>
        <taxon>Pentapetalae</taxon>
        <taxon>rosids</taxon>
        <taxon>fabids</taxon>
        <taxon>Rosales</taxon>
        <taxon>Moraceae</taxon>
        <taxon>Moreae</taxon>
        <taxon>Morus</taxon>
    </lineage>
</organism>
<gene>
    <name evidence="8" type="ORF">L484_026892</name>
</gene>
<dbReference type="Gene3D" id="1.10.10.60">
    <property type="entry name" value="Homeodomain-like"/>
    <property type="match status" value="1"/>
</dbReference>
<protein>
    <submittedName>
        <fullName evidence="8">Upstream activation factor subunit spp27</fullName>
    </submittedName>
</protein>
<evidence type="ECO:0000256" key="4">
    <source>
        <dbReference type="ARBA" id="ARBA00023242"/>
    </source>
</evidence>
<dbReference type="Pfam" id="PF08766">
    <property type="entry name" value="DEK_C"/>
    <property type="match status" value="1"/>
</dbReference>
<dbReference type="Pfam" id="PF02201">
    <property type="entry name" value="SWIB"/>
    <property type="match status" value="3"/>
</dbReference>
<keyword evidence="4" id="KW-0539">Nucleus</keyword>
<dbReference type="AlphaFoldDB" id="W9R150"/>
<keyword evidence="9" id="KW-1185">Reference proteome</keyword>
<dbReference type="SUPFAM" id="SSF109715">
    <property type="entry name" value="DEK C-terminal domain"/>
    <property type="match status" value="1"/>
</dbReference>